<feature type="non-terminal residue" evidence="1">
    <location>
        <position position="1"/>
    </location>
</feature>
<dbReference type="AlphaFoldDB" id="A0A2J6R507"/>
<dbReference type="SUPFAM" id="SSF49870">
    <property type="entry name" value="Osmotin, thaumatin-like protein"/>
    <property type="match status" value="1"/>
</dbReference>
<dbReference type="Proteomes" id="UP000235786">
    <property type="component" value="Unassembled WGS sequence"/>
</dbReference>
<gene>
    <name evidence="1" type="ORF">L207DRAFT_383266</name>
</gene>
<dbReference type="OrthoDB" id="5959761at2759"/>
<dbReference type="STRING" id="1149755.A0A2J6R507"/>
<dbReference type="EMBL" id="KZ613955">
    <property type="protein sequence ID" value="PMD33598.1"/>
    <property type="molecule type" value="Genomic_DNA"/>
</dbReference>
<reference evidence="1 2" key="1">
    <citation type="submission" date="2016-04" db="EMBL/GenBank/DDBJ databases">
        <title>A degradative enzymes factory behind the ericoid mycorrhizal symbiosis.</title>
        <authorList>
            <consortium name="DOE Joint Genome Institute"/>
            <person name="Martino E."/>
            <person name="Morin E."/>
            <person name="Grelet G."/>
            <person name="Kuo A."/>
            <person name="Kohler A."/>
            <person name="Daghino S."/>
            <person name="Barry K."/>
            <person name="Choi C."/>
            <person name="Cichocki N."/>
            <person name="Clum A."/>
            <person name="Copeland A."/>
            <person name="Hainaut M."/>
            <person name="Haridas S."/>
            <person name="Labutti K."/>
            <person name="Lindquist E."/>
            <person name="Lipzen A."/>
            <person name="Khouja H.-R."/>
            <person name="Murat C."/>
            <person name="Ohm R."/>
            <person name="Olson A."/>
            <person name="Spatafora J."/>
            <person name="Veneault-Fourrey C."/>
            <person name="Henrissat B."/>
            <person name="Grigoriev I."/>
            <person name="Martin F."/>
            <person name="Perotto S."/>
        </authorList>
    </citation>
    <scope>NUCLEOTIDE SEQUENCE [LARGE SCALE GENOMIC DNA]</scope>
    <source>
        <strain evidence="1 2">F</strain>
    </source>
</reference>
<evidence type="ECO:0000313" key="1">
    <source>
        <dbReference type="EMBL" id="PMD33598.1"/>
    </source>
</evidence>
<accession>A0A2J6R507</accession>
<organism evidence="1 2">
    <name type="scientific">Hyaloscypha variabilis (strain UAMH 11265 / GT02V1 / F)</name>
    <name type="common">Meliniomyces variabilis</name>
    <dbReference type="NCBI Taxonomy" id="1149755"/>
    <lineage>
        <taxon>Eukaryota</taxon>
        <taxon>Fungi</taxon>
        <taxon>Dikarya</taxon>
        <taxon>Ascomycota</taxon>
        <taxon>Pezizomycotina</taxon>
        <taxon>Leotiomycetes</taxon>
        <taxon>Helotiales</taxon>
        <taxon>Hyaloscyphaceae</taxon>
        <taxon>Hyaloscypha</taxon>
        <taxon>Hyaloscypha variabilis</taxon>
    </lineage>
</organism>
<dbReference type="Pfam" id="PF25312">
    <property type="entry name" value="Allergen_Asp_f_4"/>
    <property type="match status" value="1"/>
</dbReference>
<dbReference type="InterPro" id="IPR037176">
    <property type="entry name" value="Osmotin/thaumatin-like_sf"/>
</dbReference>
<feature type="non-terminal residue" evidence="1">
    <location>
        <position position="182"/>
    </location>
</feature>
<dbReference type="GO" id="GO:0005576">
    <property type="term" value="C:extracellular region"/>
    <property type="evidence" value="ECO:0007669"/>
    <property type="project" value="InterPro"/>
</dbReference>
<sequence length="182" mass="19480">GLQIANGDNRNAQNLYVYMNQCDSVPLKYITLAAGDTKFVSLPHNFQGRVTRGTDALNLQGQAQWLGTWFECSFDPSGNGEIWGDVSLIRGYDGPVTMSATDGTGAARGFSNNILPGAPGAAIVTKPDWAKDLAPTEDGNTSSENWCLSQVQGKAYCDDSHGSPVIVSKNSVFDVTFYAGYI</sequence>
<evidence type="ECO:0000313" key="2">
    <source>
        <dbReference type="Proteomes" id="UP000235786"/>
    </source>
</evidence>
<protein>
    <submittedName>
        <fullName evidence="1">Uncharacterized protein</fullName>
    </submittedName>
</protein>
<name>A0A2J6R507_HYAVF</name>
<keyword evidence="2" id="KW-1185">Reference proteome</keyword>
<dbReference type="GO" id="GO:0019863">
    <property type="term" value="F:IgE binding"/>
    <property type="evidence" value="ECO:0007669"/>
    <property type="project" value="InterPro"/>
</dbReference>
<proteinExistence type="predicted"/>
<dbReference type="InterPro" id="IPR038903">
    <property type="entry name" value="Allergen_Asp_f_4"/>
</dbReference>